<comment type="caution">
    <text evidence="2">The sequence shown here is derived from an EMBL/GenBank/DDBJ whole genome shotgun (WGS) entry which is preliminary data.</text>
</comment>
<reference evidence="2" key="1">
    <citation type="journal article" date="2015" name="Nature">
        <title>Complex archaea that bridge the gap between prokaryotes and eukaryotes.</title>
        <authorList>
            <person name="Spang A."/>
            <person name="Saw J.H."/>
            <person name="Jorgensen S.L."/>
            <person name="Zaremba-Niedzwiedzka K."/>
            <person name="Martijn J."/>
            <person name="Lind A.E."/>
            <person name="van Eijk R."/>
            <person name="Schleper C."/>
            <person name="Guy L."/>
            <person name="Ettema T.J."/>
        </authorList>
    </citation>
    <scope>NUCLEOTIDE SEQUENCE</scope>
</reference>
<dbReference type="Pfam" id="PF11382">
    <property type="entry name" value="MctB"/>
    <property type="match status" value="1"/>
</dbReference>
<dbReference type="GO" id="GO:0016020">
    <property type="term" value="C:membrane"/>
    <property type="evidence" value="ECO:0007669"/>
    <property type="project" value="InterPro"/>
</dbReference>
<evidence type="ECO:0000313" key="2">
    <source>
        <dbReference type="EMBL" id="KKN65138.1"/>
    </source>
</evidence>
<keyword evidence="1" id="KW-0175">Coiled coil</keyword>
<accession>A0A0F9VH53</accession>
<dbReference type="InterPro" id="IPR021522">
    <property type="entry name" value="MctB"/>
</dbReference>
<sequence length="273" mass="30495">MFDMRYHIVSLVAVFLALAIGIMLGSSIENRGVLKDQQERLVKSIEKDIASIKTKNTDLQSQLRAQKAFESEVSTALIKDRLEGKNIAVLYFKNAGSETLKRASLEALRKAGATAKDIGLDRKKILELKIENQEISTSESTKKYANLEQFSLELTTEPGALLAQLEQEGELKLSEDFFPVEAVVMFAGGNKPNLEEIALAKAFRKNKIKTVFIDKTDNKFSKISQFIEANIDTVDNIEMVYGRISLVYAILDSRRGNYGVKPSAKQLMPILSR</sequence>
<protein>
    <recommendedName>
        <fullName evidence="3">Copper transporter</fullName>
    </recommendedName>
</protein>
<dbReference type="AlphaFoldDB" id="A0A0F9VH53"/>
<feature type="coiled-coil region" evidence="1">
    <location>
        <begin position="35"/>
        <end position="62"/>
    </location>
</feature>
<dbReference type="EMBL" id="LAZR01000533">
    <property type="protein sequence ID" value="KKN65138.1"/>
    <property type="molecule type" value="Genomic_DNA"/>
</dbReference>
<evidence type="ECO:0008006" key="3">
    <source>
        <dbReference type="Google" id="ProtNLM"/>
    </source>
</evidence>
<dbReference type="GO" id="GO:0055070">
    <property type="term" value="P:copper ion homeostasis"/>
    <property type="evidence" value="ECO:0007669"/>
    <property type="project" value="InterPro"/>
</dbReference>
<gene>
    <name evidence="2" type="ORF">LCGC14_0484470</name>
</gene>
<evidence type="ECO:0000256" key="1">
    <source>
        <dbReference type="SAM" id="Coils"/>
    </source>
</evidence>
<name>A0A0F9VH53_9ZZZZ</name>
<proteinExistence type="predicted"/>
<organism evidence="2">
    <name type="scientific">marine sediment metagenome</name>
    <dbReference type="NCBI Taxonomy" id="412755"/>
    <lineage>
        <taxon>unclassified sequences</taxon>
        <taxon>metagenomes</taxon>
        <taxon>ecological metagenomes</taxon>
    </lineage>
</organism>